<feature type="transmembrane region" description="Helical" evidence="3">
    <location>
        <begin position="93"/>
        <end position="114"/>
    </location>
</feature>
<feature type="transmembrane region" description="Helical" evidence="3">
    <location>
        <begin position="31"/>
        <end position="55"/>
    </location>
</feature>
<evidence type="ECO:0000259" key="4">
    <source>
        <dbReference type="PROSITE" id="PS50887"/>
    </source>
</evidence>
<name>A0ABY1N9R6_9HYPH</name>
<dbReference type="InterPro" id="IPR050469">
    <property type="entry name" value="Diguanylate_Cyclase"/>
</dbReference>
<sequence length="420" mass="47569">MAIYNGLILLAQAIVYFTVMMGLLRARRMIGLGAFMCALGVLHFLETYLGSFFYVQVPFGVVTPGSVVFFAGKLLMILLLYIREDAMVARQPIYGLFIGNLLVVSLVLLLGLHVTTPLAGERVPDMDFIDEMGWLMVWGTTLLFIDGIAIIVLYERLGNWFGRHLGWRFLVSGAVVLTFDQFGFFLALHFLLGAPWDVFWSGWIGKMIATGVYTGLFIIYLRFFGHESQWLTNRSFKDVYAVLTYRERYKDLLETANRDPLTGVYHRRRYEEIAAQLLQENLGHGRPVSMMMIDIDNFKAVNDRLGHQAGDTVLISVAQLLESNLRSDDHLFRFGGEEFVLMSERLPVDGGISLAERLRKSILRHSEKHLSEPITVSIGVACAPEDGETLHALFKRADERLYRAKDLGRNRVCGPEVNVE</sequence>
<dbReference type="RefSeq" id="WP_155190876.1">
    <property type="nucleotide sequence ID" value="NZ_BAAAEA010000001.1"/>
</dbReference>
<dbReference type="InterPro" id="IPR043128">
    <property type="entry name" value="Rev_trsase/Diguanyl_cyclase"/>
</dbReference>
<evidence type="ECO:0000313" key="5">
    <source>
        <dbReference type="EMBL" id="SMP04238.1"/>
    </source>
</evidence>
<dbReference type="InterPro" id="IPR029787">
    <property type="entry name" value="Nucleotide_cyclase"/>
</dbReference>
<dbReference type="PROSITE" id="PS50887">
    <property type="entry name" value="GGDEF"/>
    <property type="match status" value="1"/>
</dbReference>
<dbReference type="Pfam" id="PF00990">
    <property type="entry name" value="GGDEF"/>
    <property type="match status" value="1"/>
</dbReference>
<feature type="domain" description="GGDEF" evidence="4">
    <location>
        <begin position="286"/>
        <end position="417"/>
    </location>
</feature>
<feature type="transmembrane region" description="Helical" evidence="3">
    <location>
        <begin position="6"/>
        <end position="24"/>
    </location>
</feature>
<keyword evidence="3" id="KW-0812">Transmembrane</keyword>
<dbReference type="SUPFAM" id="SSF55073">
    <property type="entry name" value="Nucleotide cyclase"/>
    <property type="match status" value="1"/>
</dbReference>
<feature type="transmembrane region" description="Helical" evidence="3">
    <location>
        <begin position="134"/>
        <end position="154"/>
    </location>
</feature>
<evidence type="ECO:0000256" key="3">
    <source>
        <dbReference type="SAM" id="Phobius"/>
    </source>
</evidence>
<feature type="transmembrane region" description="Helical" evidence="3">
    <location>
        <begin position="203"/>
        <end position="224"/>
    </location>
</feature>
<dbReference type="Pfam" id="PF20973">
    <property type="entry name" value="VUPS"/>
    <property type="match status" value="1"/>
</dbReference>
<accession>A0ABY1N9R6</accession>
<dbReference type="PANTHER" id="PTHR45138:SF9">
    <property type="entry name" value="DIGUANYLATE CYCLASE DGCM-RELATED"/>
    <property type="match status" value="1"/>
</dbReference>
<gene>
    <name evidence="5" type="ORF">SAMN06265374_0600</name>
</gene>
<reference evidence="5 6" key="1">
    <citation type="submission" date="2017-05" db="EMBL/GenBank/DDBJ databases">
        <authorList>
            <person name="Varghese N."/>
            <person name="Submissions S."/>
        </authorList>
    </citation>
    <scope>NUCLEOTIDE SEQUENCE [LARGE SCALE GENOMIC DNA]</scope>
    <source>
        <strain evidence="5 6">DSM 15949</strain>
    </source>
</reference>
<keyword evidence="3" id="KW-0472">Membrane</keyword>
<feature type="transmembrane region" description="Helical" evidence="3">
    <location>
        <begin position="166"/>
        <end position="191"/>
    </location>
</feature>
<feature type="transmembrane region" description="Helical" evidence="3">
    <location>
        <begin position="61"/>
        <end position="81"/>
    </location>
</feature>
<comment type="catalytic activity">
    <reaction evidence="2">
        <text>2 GTP = 3',3'-c-di-GMP + 2 diphosphate</text>
        <dbReference type="Rhea" id="RHEA:24898"/>
        <dbReference type="ChEBI" id="CHEBI:33019"/>
        <dbReference type="ChEBI" id="CHEBI:37565"/>
        <dbReference type="ChEBI" id="CHEBI:58805"/>
        <dbReference type="EC" id="2.7.7.65"/>
    </reaction>
</comment>
<evidence type="ECO:0000256" key="1">
    <source>
        <dbReference type="ARBA" id="ARBA00012528"/>
    </source>
</evidence>
<evidence type="ECO:0000313" key="6">
    <source>
        <dbReference type="Proteomes" id="UP001157914"/>
    </source>
</evidence>
<comment type="caution">
    <text evidence="5">The sequence shown here is derived from an EMBL/GenBank/DDBJ whole genome shotgun (WGS) entry which is preliminary data.</text>
</comment>
<keyword evidence="6" id="KW-1185">Reference proteome</keyword>
<dbReference type="Proteomes" id="UP001157914">
    <property type="component" value="Unassembled WGS sequence"/>
</dbReference>
<dbReference type="InterPro" id="IPR048533">
    <property type="entry name" value="VUPS"/>
</dbReference>
<dbReference type="NCBIfam" id="TIGR00254">
    <property type="entry name" value="GGDEF"/>
    <property type="match status" value="1"/>
</dbReference>
<evidence type="ECO:0000256" key="2">
    <source>
        <dbReference type="ARBA" id="ARBA00034247"/>
    </source>
</evidence>
<dbReference type="EMBL" id="FXTT01000001">
    <property type="protein sequence ID" value="SMP04238.1"/>
    <property type="molecule type" value="Genomic_DNA"/>
</dbReference>
<proteinExistence type="predicted"/>
<dbReference type="InterPro" id="IPR000160">
    <property type="entry name" value="GGDEF_dom"/>
</dbReference>
<keyword evidence="3" id="KW-1133">Transmembrane helix</keyword>
<dbReference type="EC" id="2.7.7.65" evidence="1"/>
<dbReference type="SMART" id="SM00267">
    <property type="entry name" value="GGDEF"/>
    <property type="match status" value="1"/>
</dbReference>
<protein>
    <recommendedName>
        <fullName evidence="1">diguanylate cyclase</fullName>
        <ecNumber evidence="1">2.7.7.65</ecNumber>
    </recommendedName>
</protein>
<dbReference type="Gene3D" id="3.30.70.270">
    <property type="match status" value="1"/>
</dbReference>
<dbReference type="CDD" id="cd01949">
    <property type="entry name" value="GGDEF"/>
    <property type="match status" value="1"/>
</dbReference>
<dbReference type="PANTHER" id="PTHR45138">
    <property type="entry name" value="REGULATORY COMPONENTS OF SENSORY TRANSDUCTION SYSTEM"/>
    <property type="match status" value="1"/>
</dbReference>
<organism evidence="5 6">
    <name type="scientific">Roseibium denhamense</name>
    <dbReference type="NCBI Taxonomy" id="76305"/>
    <lineage>
        <taxon>Bacteria</taxon>
        <taxon>Pseudomonadati</taxon>
        <taxon>Pseudomonadota</taxon>
        <taxon>Alphaproteobacteria</taxon>
        <taxon>Hyphomicrobiales</taxon>
        <taxon>Stappiaceae</taxon>
        <taxon>Roseibium</taxon>
    </lineage>
</organism>